<gene>
    <name evidence="2" type="ORF">ETAA8_70740</name>
</gene>
<dbReference type="Proteomes" id="UP000315017">
    <property type="component" value="Chromosome"/>
</dbReference>
<dbReference type="KEGG" id="aagg:ETAA8_70740"/>
<evidence type="ECO:0000313" key="3">
    <source>
        <dbReference type="Proteomes" id="UP000315017"/>
    </source>
</evidence>
<dbReference type="EMBL" id="CP036274">
    <property type="protein sequence ID" value="QDU31912.1"/>
    <property type="molecule type" value="Genomic_DNA"/>
</dbReference>
<protein>
    <submittedName>
        <fullName evidence="2">Uncharacterized protein</fullName>
    </submittedName>
</protein>
<sequence length="146" mass="16872">MRLLYPLKYVPAIVSCLLLILWCVSLVAEVGYFHRTLRHGPRVRGYLGFARGSLVYSIYPYLELIPQDGGLVAQRLPGPINLRRSLGYFQYQRHPWLVTAIPICWVLTALLPLAIGPWYRYRFASWMYFAWTALIAGQAAYFATRM</sequence>
<dbReference type="AlphaFoldDB" id="A0A517YNW2"/>
<reference evidence="2 3" key="1">
    <citation type="submission" date="2019-02" db="EMBL/GenBank/DDBJ databases">
        <title>Deep-cultivation of Planctomycetes and their phenomic and genomic characterization uncovers novel biology.</title>
        <authorList>
            <person name="Wiegand S."/>
            <person name="Jogler M."/>
            <person name="Boedeker C."/>
            <person name="Pinto D."/>
            <person name="Vollmers J."/>
            <person name="Rivas-Marin E."/>
            <person name="Kohn T."/>
            <person name="Peeters S.H."/>
            <person name="Heuer A."/>
            <person name="Rast P."/>
            <person name="Oberbeckmann S."/>
            <person name="Bunk B."/>
            <person name="Jeske O."/>
            <person name="Meyerdierks A."/>
            <person name="Storesund J.E."/>
            <person name="Kallscheuer N."/>
            <person name="Luecker S."/>
            <person name="Lage O.M."/>
            <person name="Pohl T."/>
            <person name="Merkel B.J."/>
            <person name="Hornburger P."/>
            <person name="Mueller R.-W."/>
            <person name="Bruemmer F."/>
            <person name="Labrenz M."/>
            <person name="Spormann A.M."/>
            <person name="Op den Camp H."/>
            <person name="Overmann J."/>
            <person name="Amann R."/>
            <person name="Jetten M.S.M."/>
            <person name="Mascher T."/>
            <person name="Medema M.H."/>
            <person name="Devos D.P."/>
            <person name="Kaster A.-K."/>
            <person name="Ovreas L."/>
            <person name="Rohde M."/>
            <person name="Galperin M.Y."/>
            <person name="Jogler C."/>
        </authorList>
    </citation>
    <scope>NUCLEOTIDE SEQUENCE [LARGE SCALE GENOMIC DNA]</scope>
    <source>
        <strain evidence="2 3">ETA_A8</strain>
    </source>
</reference>
<keyword evidence="1" id="KW-0812">Transmembrane</keyword>
<feature type="transmembrane region" description="Helical" evidence="1">
    <location>
        <begin position="125"/>
        <end position="144"/>
    </location>
</feature>
<name>A0A517YNW2_9BACT</name>
<proteinExistence type="predicted"/>
<keyword evidence="1" id="KW-0472">Membrane</keyword>
<feature type="transmembrane region" description="Helical" evidence="1">
    <location>
        <begin position="12"/>
        <end position="34"/>
    </location>
</feature>
<keyword evidence="1" id="KW-1133">Transmembrane helix</keyword>
<organism evidence="2 3">
    <name type="scientific">Anatilimnocola aggregata</name>
    <dbReference type="NCBI Taxonomy" id="2528021"/>
    <lineage>
        <taxon>Bacteria</taxon>
        <taxon>Pseudomonadati</taxon>
        <taxon>Planctomycetota</taxon>
        <taxon>Planctomycetia</taxon>
        <taxon>Pirellulales</taxon>
        <taxon>Pirellulaceae</taxon>
        <taxon>Anatilimnocola</taxon>
    </lineage>
</organism>
<feature type="transmembrane region" description="Helical" evidence="1">
    <location>
        <begin position="96"/>
        <end position="119"/>
    </location>
</feature>
<keyword evidence="3" id="KW-1185">Reference proteome</keyword>
<dbReference type="RefSeq" id="WP_145099860.1">
    <property type="nucleotide sequence ID" value="NZ_CP036274.1"/>
</dbReference>
<accession>A0A517YNW2</accession>
<evidence type="ECO:0000256" key="1">
    <source>
        <dbReference type="SAM" id="Phobius"/>
    </source>
</evidence>
<evidence type="ECO:0000313" key="2">
    <source>
        <dbReference type="EMBL" id="QDU31912.1"/>
    </source>
</evidence>